<accession>A0ABU4WIU1</accession>
<keyword evidence="2 8" id="KW-0808">Transferase</keyword>
<evidence type="ECO:0000256" key="4">
    <source>
        <dbReference type="ARBA" id="ARBA00022741"/>
    </source>
</evidence>
<keyword evidence="4 8" id="KW-0547">Nucleotide-binding</keyword>
<evidence type="ECO:0000313" key="11">
    <source>
        <dbReference type="Proteomes" id="UP001275932"/>
    </source>
</evidence>
<dbReference type="GO" id="GO:0004798">
    <property type="term" value="F:dTMP kinase activity"/>
    <property type="evidence" value="ECO:0007669"/>
    <property type="project" value="UniProtKB-EC"/>
</dbReference>
<dbReference type="PANTHER" id="PTHR10344:SF4">
    <property type="entry name" value="UMP-CMP KINASE 2, MITOCHONDRIAL"/>
    <property type="match status" value="1"/>
</dbReference>
<dbReference type="Proteomes" id="UP001275932">
    <property type="component" value="Unassembled WGS sequence"/>
</dbReference>
<dbReference type="SUPFAM" id="SSF52540">
    <property type="entry name" value="P-loop containing nucleoside triphosphate hydrolases"/>
    <property type="match status" value="1"/>
</dbReference>
<protein>
    <recommendedName>
        <fullName evidence="8">Thymidylate kinase</fullName>
        <ecNumber evidence="8">2.7.4.9</ecNumber>
    </recommendedName>
    <alternativeName>
        <fullName evidence="8">dTMP kinase</fullName>
    </alternativeName>
</protein>
<feature type="domain" description="Thymidylate kinase-like" evidence="9">
    <location>
        <begin position="10"/>
        <end position="202"/>
    </location>
</feature>
<dbReference type="HAMAP" id="MF_00165">
    <property type="entry name" value="Thymidylate_kinase"/>
    <property type="match status" value="1"/>
</dbReference>
<keyword evidence="5 8" id="KW-0418">Kinase</keyword>
<dbReference type="InterPro" id="IPR039430">
    <property type="entry name" value="Thymidylate_kin-like_dom"/>
</dbReference>
<dbReference type="InterPro" id="IPR018095">
    <property type="entry name" value="Thymidylate_kin_CS"/>
</dbReference>
<dbReference type="RefSeq" id="WP_370396796.1">
    <property type="nucleotide sequence ID" value="NZ_JALBUT010000004.1"/>
</dbReference>
<evidence type="ECO:0000256" key="8">
    <source>
        <dbReference type="HAMAP-Rule" id="MF_00165"/>
    </source>
</evidence>
<dbReference type="NCBIfam" id="TIGR00041">
    <property type="entry name" value="DTMP_kinase"/>
    <property type="match status" value="1"/>
</dbReference>
<comment type="catalytic activity">
    <reaction evidence="7 8">
        <text>dTMP + ATP = dTDP + ADP</text>
        <dbReference type="Rhea" id="RHEA:13517"/>
        <dbReference type="ChEBI" id="CHEBI:30616"/>
        <dbReference type="ChEBI" id="CHEBI:58369"/>
        <dbReference type="ChEBI" id="CHEBI:63528"/>
        <dbReference type="ChEBI" id="CHEBI:456216"/>
        <dbReference type="EC" id="2.7.4.9"/>
    </reaction>
</comment>
<evidence type="ECO:0000256" key="3">
    <source>
        <dbReference type="ARBA" id="ARBA00022727"/>
    </source>
</evidence>
<evidence type="ECO:0000256" key="2">
    <source>
        <dbReference type="ARBA" id="ARBA00022679"/>
    </source>
</evidence>
<keyword evidence="3 8" id="KW-0545">Nucleotide biosynthesis</keyword>
<proteinExistence type="inferred from homology"/>
<dbReference type="PANTHER" id="PTHR10344">
    <property type="entry name" value="THYMIDYLATE KINASE"/>
    <property type="match status" value="1"/>
</dbReference>
<dbReference type="EMBL" id="JALBUT010000004">
    <property type="protein sequence ID" value="MDX8415349.1"/>
    <property type="molecule type" value="Genomic_DNA"/>
</dbReference>
<dbReference type="InterPro" id="IPR018094">
    <property type="entry name" value="Thymidylate_kinase"/>
</dbReference>
<dbReference type="InterPro" id="IPR027417">
    <property type="entry name" value="P-loop_NTPase"/>
</dbReference>
<reference evidence="10 11" key="1">
    <citation type="submission" date="2022-03" db="EMBL/GenBank/DDBJ databases">
        <title>Novel taxa within the pig intestine.</title>
        <authorList>
            <person name="Wylensek D."/>
            <person name="Bishof K."/>
            <person name="Afrizal A."/>
            <person name="Clavel T."/>
        </authorList>
    </citation>
    <scope>NUCLEOTIDE SEQUENCE [LARGE SCALE GENOMIC DNA]</scope>
    <source>
        <strain evidence="10 11">CLA-KB-P66</strain>
    </source>
</reference>
<evidence type="ECO:0000256" key="7">
    <source>
        <dbReference type="ARBA" id="ARBA00048743"/>
    </source>
</evidence>
<dbReference type="CDD" id="cd01672">
    <property type="entry name" value="TMPK"/>
    <property type="match status" value="1"/>
</dbReference>
<evidence type="ECO:0000313" key="10">
    <source>
        <dbReference type="EMBL" id="MDX8415349.1"/>
    </source>
</evidence>
<organism evidence="10 11">
    <name type="scientific">Intestinicryptomonas porci</name>
    <dbReference type="NCBI Taxonomy" id="2926320"/>
    <lineage>
        <taxon>Bacteria</taxon>
        <taxon>Pseudomonadati</taxon>
        <taxon>Verrucomicrobiota</taxon>
        <taxon>Opitutia</taxon>
        <taxon>Opitutales</taxon>
        <taxon>Intestinicryptomonaceae</taxon>
        <taxon>Intestinicryptomonas</taxon>
    </lineage>
</organism>
<name>A0ABU4WIU1_9BACT</name>
<dbReference type="Pfam" id="PF02223">
    <property type="entry name" value="Thymidylate_kin"/>
    <property type="match status" value="1"/>
</dbReference>
<comment type="function">
    <text evidence="8">Phosphorylation of dTMP to form dTDP in both de novo and salvage pathways of dTTP synthesis.</text>
</comment>
<evidence type="ECO:0000256" key="5">
    <source>
        <dbReference type="ARBA" id="ARBA00022777"/>
    </source>
</evidence>
<evidence type="ECO:0000256" key="6">
    <source>
        <dbReference type="ARBA" id="ARBA00022840"/>
    </source>
</evidence>
<dbReference type="Gene3D" id="3.40.50.300">
    <property type="entry name" value="P-loop containing nucleotide triphosphate hydrolases"/>
    <property type="match status" value="1"/>
</dbReference>
<comment type="similarity">
    <text evidence="1 8">Belongs to the thymidylate kinase family.</text>
</comment>
<comment type="caution">
    <text evidence="10">The sequence shown here is derived from an EMBL/GenBank/DDBJ whole genome shotgun (WGS) entry which is preliminary data.</text>
</comment>
<evidence type="ECO:0000259" key="9">
    <source>
        <dbReference type="Pfam" id="PF02223"/>
    </source>
</evidence>
<dbReference type="EC" id="2.7.4.9" evidence="8"/>
<keyword evidence="6 8" id="KW-0067">ATP-binding</keyword>
<evidence type="ECO:0000256" key="1">
    <source>
        <dbReference type="ARBA" id="ARBA00009776"/>
    </source>
</evidence>
<keyword evidence="11" id="KW-1185">Reference proteome</keyword>
<dbReference type="PROSITE" id="PS01331">
    <property type="entry name" value="THYMIDYLATE_KINASE"/>
    <property type="match status" value="1"/>
</dbReference>
<sequence>MSKSGVFITFEGGEGCGKTSQINMLAKFLSGRGCDYTITREPGGTAISEKIRDLLLNAKEGENMSPKTEMLLFAAARAQHVDELIRPALKSGKFVISDRFIDSTYAYQGAARSLGFGLAKTVNDIAIAECLPDLTVLLDLDVVAGLNRAGKRDSGNSDRMGSQKIEFYEKVRLEYLRLAKENSERFLVIDASKSIEEIAGEISKCVKERFNV</sequence>
<gene>
    <name evidence="8 10" type="primary">tmk</name>
    <name evidence="10" type="ORF">MOX91_04035</name>
</gene>
<feature type="binding site" evidence="8">
    <location>
        <begin position="12"/>
        <end position="19"/>
    </location>
    <ligand>
        <name>ATP</name>
        <dbReference type="ChEBI" id="CHEBI:30616"/>
    </ligand>
</feature>